<gene>
    <name evidence="2" type="ORF">OCV99_07910</name>
</gene>
<feature type="domain" description="Glycosyltransferase 2-like" evidence="1">
    <location>
        <begin position="4"/>
        <end position="113"/>
    </location>
</feature>
<evidence type="ECO:0000313" key="3">
    <source>
        <dbReference type="Proteomes" id="UP001652431"/>
    </source>
</evidence>
<dbReference type="GO" id="GO:0016757">
    <property type="term" value="F:glycosyltransferase activity"/>
    <property type="evidence" value="ECO:0007669"/>
    <property type="project" value="UniProtKB-KW"/>
</dbReference>
<comment type="caution">
    <text evidence="2">The sequence shown here is derived from an EMBL/GenBank/DDBJ whole genome shotgun (WGS) entry which is preliminary data.</text>
</comment>
<name>A0ABT2RM58_9FIRM</name>
<evidence type="ECO:0000259" key="1">
    <source>
        <dbReference type="Pfam" id="PF00535"/>
    </source>
</evidence>
<keyword evidence="2" id="KW-0328">Glycosyltransferase</keyword>
<dbReference type="Pfam" id="PF00535">
    <property type="entry name" value="Glycos_transf_2"/>
    <property type="match status" value="1"/>
</dbReference>
<dbReference type="Proteomes" id="UP001652431">
    <property type="component" value="Unassembled WGS sequence"/>
</dbReference>
<sequence length="326" mass="38622">MDVSIVIPTKNAGKLLNRVLAMVFRQKTEYSYEVICVDSGSGDETLGIIRSYPCRLFEIPASEFGHGRTRNYGAAQGNGTYIVFLTQDALPASEDWLQNLVDAMQIEDGIVGGFGIHLPYPDCNIFDKRDLKAHFDNFGQENTVYWLDDEERYRSEEGYLHKLAFFSDNNACLRRDVWEKYPYPDVDFAEDQIWMRKMIELGYKKVYCPYAPVYHSHNFPLREYYGRYFDEYRGLNRIHGYVISDSWMKLPLLVIRHTLADLRYVRSLPLKRKEKFSWLLYSAGRNYCRYYAGYKGGRYDRFSRRRQERWDRRISQQYKQRKGQGV</sequence>
<dbReference type="InterPro" id="IPR029044">
    <property type="entry name" value="Nucleotide-diphossugar_trans"/>
</dbReference>
<dbReference type="PANTHER" id="PTHR43685">
    <property type="entry name" value="GLYCOSYLTRANSFERASE"/>
    <property type="match status" value="1"/>
</dbReference>
<dbReference type="SUPFAM" id="SSF53448">
    <property type="entry name" value="Nucleotide-diphospho-sugar transferases"/>
    <property type="match status" value="1"/>
</dbReference>
<dbReference type="InterPro" id="IPR050834">
    <property type="entry name" value="Glycosyltransf_2"/>
</dbReference>
<dbReference type="EC" id="2.4.-.-" evidence="2"/>
<reference evidence="2 3" key="1">
    <citation type="journal article" date="2021" name="ISME Commun">
        <title>Automated analysis of genomic sequences facilitates high-throughput and comprehensive description of bacteria.</title>
        <authorList>
            <person name="Hitch T.C.A."/>
        </authorList>
    </citation>
    <scope>NUCLEOTIDE SEQUENCE [LARGE SCALE GENOMIC DNA]</scope>
    <source>
        <strain evidence="2 3">Sanger_03</strain>
    </source>
</reference>
<evidence type="ECO:0000313" key="2">
    <source>
        <dbReference type="EMBL" id="MCU6686475.1"/>
    </source>
</evidence>
<keyword evidence="3" id="KW-1185">Reference proteome</keyword>
<protein>
    <submittedName>
        <fullName evidence="2">Glycosyltransferase</fullName>
        <ecNumber evidence="2">2.4.-.-</ecNumber>
    </submittedName>
</protein>
<keyword evidence="2" id="KW-0808">Transferase</keyword>
<proteinExistence type="predicted"/>
<dbReference type="InterPro" id="IPR001173">
    <property type="entry name" value="Glyco_trans_2-like"/>
</dbReference>
<dbReference type="PANTHER" id="PTHR43685:SF13">
    <property type="entry name" value="O ANTIGEN BIOSYNTHESIS RHAMNOSYLTRANSFERASE RFBN"/>
    <property type="match status" value="1"/>
</dbReference>
<accession>A0ABT2RM58</accession>
<organism evidence="2 3">
    <name type="scientific">Dorea acetigenes</name>
    <dbReference type="NCBI Taxonomy" id="2981787"/>
    <lineage>
        <taxon>Bacteria</taxon>
        <taxon>Bacillati</taxon>
        <taxon>Bacillota</taxon>
        <taxon>Clostridia</taxon>
        <taxon>Lachnospirales</taxon>
        <taxon>Lachnospiraceae</taxon>
        <taxon>Dorea</taxon>
    </lineage>
</organism>
<dbReference type="RefSeq" id="WP_158369555.1">
    <property type="nucleotide sequence ID" value="NZ_JAOQJU010000007.1"/>
</dbReference>
<dbReference type="CDD" id="cd00761">
    <property type="entry name" value="Glyco_tranf_GTA_type"/>
    <property type="match status" value="1"/>
</dbReference>
<dbReference type="EMBL" id="JAOQJU010000007">
    <property type="protein sequence ID" value="MCU6686475.1"/>
    <property type="molecule type" value="Genomic_DNA"/>
</dbReference>
<dbReference type="Gene3D" id="3.90.550.10">
    <property type="entry name" value="Spore Coat Polysaccharide Biosynthesis Protein SpsA, Chain A"/>
    <property type="match status" value="1"/>
</dbReference>